<evidence type="ECO:0000256" key="1">
    <source>
        <dbReference type="SAM" id="MobiDB-lite"/>
    </source>
</evidence>
<feature type="region of interest" description="Disordered" evidence="1">
    <location>
        <begin position="221"/>
        <end position="247"/>
    </location>
</feature>
<dbReference type="Proteomes" id="UP000283530">
    <property type="component" value="Unassembled WGS sequence"/>
</dbReference>
<organism evidence="2 3">
    <name type="scientific">Cinnamomum micranthum f. kanehirae</name>
    <dbReference type="NCBI Taxonomy" id="337451"/>
    <lineage>
        <taxon>Eukaryota</taxon>
        <taxon>Viridiplantae</taxon>
        <taxon>Streptophyta</taxon>
        <taxon>Embryophyta</taxon>
        <taxon>Tracheophyta</taxon>
        <taxon>Spermatophyta</taxon>
        <taxon>Magnoliopsida</taxon>
        <taxon>Magnoliidae</taxon>
        <taxon>Laurales</taxon>
        <taxon>Lauraceae</taxon>
        <taxon>Cinnamomum</taxon>
    </lineage>
</organism>
<gene>
    <name evidence="2" type="ORF">CKAN_01154800</name>
</gene>
<accession>A0A3S3QD53</accession>
<dbReference type="InterPro" id="IPR016024">
    <property type="entry name" value="ARM-type_fold"/>
</dbReference>
<dbReference type="InterPro" id="IPR055296">
    <property type="entry name" value="SRL2-like"/>
</dbReference>
<evidence type="ECO:0000313" key="2">
    <source>
        <dbReference type="EMBL" id="RWR82812.1"/>
    </source>
</evidence>
<evidence type="ECO:0000313" key="3">
    <source>
        <dbReference type="Proteomes" id="UP000283530"/>
    </source>
</evidence>
<dbReference type="STRING" id="337451.A0A3S3QD53"/>
<name>A0A3S3QD53_9MAGN</name>
<sequence length="1005" mass="112485">MGVMSRKVLPVADSLCYFCPSMRTRSRQPVKRYKKLLAEIFRILPGEEPNDRKIAKLCEYVSKNPLRIPRITSYLEQKCYKELRNQRFHLAKVVMCIYRKLLISCKEQMPLFAGSLLSIIQTLLDQTRQDDMRIIGCHTLFDFINCQMDGTYMFNLEGMIPKLCQLAQEMGEDDRVSHLRSAGLQALSSMIWFMGEYSHISAEFDNIVSVVLDNFENLEKDSENPNYEEQGPQNQQETIKAEGHVSPSPHLITKVPSWSNLATGRGEVNLTAEDAQNPKFWSRVCIHNMAKLAKEATTVRRVLESLFRYFDSGNLWSAQHGLALAVLLDMQLIMEKYGQNTHLMLSILIKRLDHKSVVKKPDMKLDIVEVTTSLSQHSKAPPSVSIVGAISDLMKHLRKSIHCSLDVANLGAEIVKRNKKFRAAVDECLVHLSKRVGDSGPVLDMMAVMLENISSNAIIVRTTISAVYRIAQIIASIPNLSYQNKAFPEALFQQLILAMMYPDNETRVLAHRIFSVVLVPSSVCPHPCSTTRDPAKTNDLKRTLSRTVSVFSSSAALLKKLRKEKSSAREIFYQDRVDKVKDEGYEKSSNDASLYTLQSCRLQSLKISSLPPSTTDVPSVSNSNEDPVSLKLSGRQITLLHSSIWAQAVSPENTPENYEAIVHTYSLVLLFSRAKASSHEALIRSFQLAFSLRSIALTGGGQLQPSRRRSLFTVATSMIVLSAKAYNVLSLIPRVKTTLTDKTVDPFLHLVEDCKLQAIPQTKVYGSKEDESDALDSVSAFSATESQSKESFASLIVKSLTDLSDQESSTIKQQLLEEFLPDDICPLGASLIEIQGQMSQFSLKDHKLPLEDMPPLISIDEDIFPETFESQADPESQISMQNPNLLSANQLLESEDKNVQVLETAQQVGRFSVSSTPDVPYKEMADQCEALLVGKQQRMSAFMGVQQKPEISQTGNPFLDQDFYSSPFRPSSITPPLCATEYQHQLHLNLPASSPYDNFLKAAGC</sequence>
<keyword evidence="3" id="KW-1185">Reference proteome</keyword>
<dbReference type="PANTHER" id="PTHR46087">
    <property type="entry name" value="PUTATIVE, EXPRESSED-RELATED"/>
    <property type="match status" value="1"/>
</dbReference>
<dbReference type="InterPro" id="IPR049152">
    <property type="entry name" value="EFR3-like_ARM"/>
</dbReference>
<dbReference type="AlphaFoldDB" id="A0A3S3QD53"/>
<dbReference type="OrthoDB" id="19232at2759"/>
<reference evidence="2 3" key="1">
    <citation type="journal article" date="2019" name="Nat. Plants">
        <title>Stout camphor tree genome fills gaps in understanding of flowering plant genome evolution.</title>
        <authorList>
            <person name="Chaw S.M."/>
            <person name="Liu Y.C."/>
            <person name="Wu Y.W."/>
            <person name="Wang H.Y."/>
            <person name="Lin C.I."/>
            <person name="Wu C.S."/>
            <person name="Ke H.M."/>
            <person name="Chang L.Y."/>
            <person name="Hsu C.Y."/>
            <person name="Yang H.T."/>
            <person name="Sudianto E."/>
            <person name="Hsu M.H."/>
            <person name="Wu K.P."/>
            <person name="Wang L.N."/>
            <person name="Leebens-Mack J.H."/>
            <person name="Tsai I.J."/>
        </authorList>
    </citation>
    <scope>NUCLEOTIDE SEQUENCE [LARGE SCALE GENOMIC DNA]</scope>
    <source>
        <strain evidence="3">cv. Chaw 1501</strain>
        <tissue evidence="2">Young leaves</tissue>
    </source>
</reference>
<feature type="compositionally biased region" description="Polar residues" evidence="1">
    <location>
        <begin position="224"/>
        <end position="238"/>
    </location>
</feature>
<proteinExistence type="predicted"/>
<dbReference type="PANTHER" id="PTHR46087:SF9">
    <property type="entry name" value="ARM REPEAT SUPERFAMILY PROTEIN"/>
    <property type="match status" value="1"/>
</dbReference>
<dbReference type="SUPFAM" id="SSF48371">
    <property type="entry name" value="ARM repeat"/>
    <property type="match status" value="1"/>
</dbReference>
<protein>
    <submittedName>
        <fullName evidence="2">Protein EFR3 B</fullName>
    </submittedName>
</protein>
<dbReference type="Pfam" id="PF21052">
    <property type="entry name" value="EFR3_ARM"/>
    <property type="match status" value="1"/>
</dbReference>
<comment type="caution">
    <text evidence="2">The sequence shown here is derived from an EMBL/GenBank/DDBJ whole genome shotgun (WGS) entry which is preliminary data.</text>
</comment>
<dbReference type="EMBL" id="QPKB01000004">
    <property type="protein sequence ID" value="RWR82812.1"/>
    <property type="molecule type" value="Genomic_DNA"/>
</dbReference>